<dbReference type="InterPro" id="IPR013763">
    <property type="entry name" value="Cyclin-like_dom"/>
</dbReference>
<dbReference type="FunFam" id="1.10.472.10:FF:000005">
    <property type="entry name" value="G2/mitotic-specific cyclin B"/>
    <property type="match status" value="1"/>
</dbReference>
<dbReference type="InterPro" id="IPR004367">
    <property type="entry name" value="Cyclin_C-dom"/>
</dbReference>
<evidence type="ECO:0000256" key="2">
    <source>
        <dbReference type="ARBA" id="ARBA00022618"/>
    </source>
</evidence>
<dbReference type="AlphaFoldDB" id="A0A5C3PG17"/>
<feature type="domain" description="Cyclin-like" evidence="7">
    <location>
        <begin position="222"/>
        <end position="302"/>
    </location>
</feature>
<feature type="domain" description="Cyclin C-terminal" evidence="8">
    <location>
        <begin position="218"/>
        <end position="332"/>
    </location>
</feature>
<dbReference type="InterPro" id="IPR036915">
    <property type="entry name" value="Cyclin-like_sf"/>
</dbReference>
<keyword evidence="10" id="KW-1185">Reference proteome</keyword>
<name>A0A5C3PG17_9APHY</name>
<feature type="region of interest" description="Disordered" evidence="6">
    <location>
        <begin position="1"/>
        <end position="44"/>
    </location>
</feature>
<dbReference type="STRING" id="1314778.A0A5C3PG17"/>
<evidence type="ECO:0000256" key="5">
    <source>
        <dbReference type="RuleBase" id="RU000383"/>
    </source>
</evidence>
<evidence type="ECO:0000259" key="7">
    <source>
        <dbReference type="SMART" id="SM00385"/>
    </source>
</evidence>
<keyword evidence="3 5" id="KW-0195">Cyclin</keyword>
<feature type="domain" description="Cyclin-like" evidence="7">
    <location>
        <begin position="124"/>
        <end position="208"/>
    </location>
</feature>
<dbReference type="EMBL" id="ML211131">
    <property type="protein sequence ID" value="TFK87967.1"/>
    <property type="molecule type" value="Genomic_DNA"/>
</dbReference>
<dbReference type="Pfam" id="PF00134">
    <property type="entry name" value="Cyclin_N"/>
    <property type="match status" value="1"/>
</dbReference>
<dbReference type="SMART" id="SM01332">
    <property type="entry name" value="Cyclin_C"/>
    <property type="match status" value="1"/>
</dbReference>
<evidence type="ECO:0000256" key="3">
    <source>
        <dbReference type="ARBA" id="ARBA00023127"/>
    </source>
</evidence>
<dbReference type="Pfam" id="PF02984">
    <property type="entry name" value="Cyclin_C"/>
    <property type="match status" value="1"/>
</dbReference>
<gene>
    <name evidence="9" type="ORF">K466DRAFT_90680</name>
</gene>
<proteinExistence type="inferred from homology"/>
<sequence>MEVEDHAVSDVVEQYADEAELTELSDREEELQQEEIDDEEPVAKRQRVWPEVSTVRAQRYRREFDDIKEHFHDEVDEFDTTMVSEYAEDIFEYMQELEEDVMPSPEYMDGQSEINWHMRQTLVDWLLQVHLRYHMLPETLWIAVNIVDRFLSKRVVSLLKLQLVGVTAMFIAAKYEEILAPSVEEFVFMTERGYSKEEILKGERIMLQTLDFKVSHYCSPYSWMRKISKADDYDLQTRTLSKFLTEVTLLDHRFLRVKPSLVAAVGMYTARKMLGGDWNEAFVYYSGFTEEHLQPGHKLLIEKLTEEGFNEQHVCKKYATKKFLKASLYAIEWAQLHLHEILEDMNVEC</sequence>
<evidence type="ECO:0000313" key="10">
    <source>
        <dbReference type="Proteomes" id="UP000308197"/>
    </source>
</evidence>
<organism evidence="9 10">
    <name type="scientific">Polyporus arcularius HHB13444</name>
    <dbReference type="NCBI Taxonomy" id="1314778"/>
    <lineage>
        <taxon>Eukaryota</taxon>
        <taxon>Fungi</taxon>
        <taxon>Dikarya</taxon>
        <taxon>Basidiomycota</taxon>
        <taxon>Agaricomycotina</taxon>
        <taxon>Agaricomycetes</taxon>
        <taxon>Polyporales</taxon>
        <taxon>Polyporaceae</taxon>
        <taxon>Polyporus</taxon>
    </lineage>
</organism>
<dbReference type="SUPFAM" id="SSF47954">
    <property type="entry name" value="Cyclin-like"/>
    <property type="match status" value="2"/>
</dbReference>
<dbReference type="PANTHER" id="PTHR10177">
    <property type="entry name" value="CYCLINS"/>
    <property type="match status" value="1"/>
</dbReference>
<dbReference type="PIRSF" id="PIRSF001771">
    <property type="entry name" value="Cyclin_A_B_D_E"/>
    <property type="match status" value="1"/>
</dbReference>
<dbReference type="GO" id="GO:0044772">
    <property type="term" value="P:mitotic cell cycle phase transition"/>
    <property type="evidence" value="ECO:0007669"/>
    <property type="project" value="InterPro"/>
</dbReference>
<reference evidence="9 10" key="1">
    <citation type="journal article" date="2019" name="Nat. Ecol. Evol.">
        <title>Megaphylogeny resolves global patterns of mushroom evolution.</title>
        <authorList>
            <person name="Varga T."/>
            <person name="Krizsan K."/>
            <person name="Foldi C."/>
            <person name="Dima B."/>
            <person name="Sanchez-Garcia M."/>
            <person name="Sanchez-Ramirez S."/>
            <person name="Szollosi G.J."/>
            <person name="Szarkandi J.G."/>
            <person name="Papp V."/>
            <person name="Albert L."/>
            <person name="Andreopoulos W."/>
            <person name="Angelini C."/>
            <person name="Antonin V."/>
            <person name="Barry K.W."/>
            <person name="Bougher N.L."/>
            <person name="Buchanan P."/>
            <person name="Buyck B."/>
            <person name="Bense V."/>
            <person name="Catcheside P."/>
            <person name="Chovatia M."/>
            <person name="Cooper J."/>
            <person name="Damon W."/>
            <person name="Desjardin D."/>
            <person name="Finy P."/>
            <person name="Geml J."/>
            <person name="Haridas S."/>
            <person name="Hughes K."/>
            <person name="Justo A."/>
            <person name="Karasinski D."/>
            <person name="Kautmanova I."/>
            <person name="Kiss B."/>
            <person name="Kocsube S."/>
            <person name="Kotiranta H."/>
            <person name="LaButti K.M."/>
            <person name="Lechner B.E."/>
            <person name="Liimatainen K."/>
            <person name="Lipzen A."/>
            <person name="Lukacs Z."/>
            <person name="Mihaltcheva S."/>
            <person name="Morgado L.N."/>
            <person name="Niskanen T."/>
            <person name="Noordeloos M.E."/>
            <person name="Ohm R.A."/>
            <person name="Ortiz-Santana B."/>
            <person name="Ovrebo C."/>
            <person name="Racz N."/>
            <person name="Riley R."/>
            <person name="Savchenko A."/>
            <person name="Shiryaev A."/>
            <person name="Soop K."/>
            <person name="Spirin V."/>
            <person name="Szebenyi C."/>
            <person name="Tomsovsky M."/>
            <person name="Tulloss R.E."/>
            <person name="Uehling J."/>
            <person name="Grigoriev I.V."/>
            <person name="Vagvolgyi C."/>
            <person name="Papp T."/>
            <person name="Martin F.M."/>
            <person name="Miettinen O."/>
            <person name="Hibbett D.S."/>
            <person name="Nagy L.G."/>
        </authorList>
    </citation>
    <scope>NUCLEOTIDE SEQUENCE [LARGE SCALE GENOMIC DNA]</scope>
    <source>
        <strain evidence="9 10">HHB13444</strain>
    </source>
</reference>
<evidence type="ECO:0000313" key="9">
    <source>
        <dbReference type="EMBL" id="TFK87967.1"/>
    </source>
</evidence>
<dbReference type="InterPro" id="IPR039361">
    <property type="entry name" value="Cyclin"/>
</dbReference>
<dbReference type="InParanoid" id="A0A5C3PG17"/>
<dbReference type="CDD" id="cd20512">
    <property type="entry name" value="CYCLIN_CLBs_yeast_rpt2"/>
    <property type="match status" value="1"/>
</dbReference>
<accession>A0A5C3PG17</accession>
<evidence type="ECO:0000256" key="4">
    <source>
        <dbReference type="ARBA" id="ARBA00023306"/>
    </source>
</evidence>
<dbReference type="InterPro" id="IPR006671">
    <property type="entry name" value="Cyclin_N"/>
</dbReference>
<dbReference type="FunFam" id="1.10.472.10:FF:000001">
    <property type="entry name" value="G2/mitotic-specific cyclin"/>
    <property type="match status" value="1"/>
</dbReference>
<evidence type="ECO:0000259" key="8">
    <source>
        <dbReference type="SMART" id="SM01332"/>
    </source>
</evidence>
<dbReference type="GO" id="GO:0051301">
    <property type="term" value="P:cell division"/>
    <property type="evidence" value="ECO:0007669"/>
    <property type="project" value="UniProtKB-KW"/>
</dbReference>
<comment type="similarity">
    <text evidence="1">Belongs to the cyclin family. Cyclin AB subfamily.</text>
</comment>
<feature type="compositionally biased region" description="Acidic residues" evidence="6">
    <location>
        <begin position="15"/>
        <end position="40"/>
    </location>
</feature>
<dbReference type="InterPro" id="IPR046965">
    <property type="entry name" value="Cyclin_A/B-like"/>
</dbReference>
<keyword evidence="4" id="KW-0131">Cell cycle</keyword>
<dbReference type="Gene3D" id="1.10.472.10">
    <property type="entry name" value="Cyclin-like"/>
    <property type="match status" value="2"/>
</dbReference>
<protein>
    <submittedName>
        <fullName evidence="9">Uncharacterized protein</fullName>
    </submittedName>
</protein>
<keyword evidence="2" id="KW-0132">Cell division</keyword>
<dbReference type="GO" id="GO:0016538">
    <property type="term" value="F:cyclin-dependent protein serine/threonine kinase regulator activity"/>
    <property type="evidence" value="ECO:0007669"/>
    <property type="project" value="InterPro"/>
</dbReference>
<evidence type="ECO:0000256" key="6">
    <source>
        <dbReference type="SAM" id="MobiDB-lite"/>
    </source>
</evidence>
<dbReference type="PROSITE" id="PS00292">
    <property type="entry name" value="CYCLINS"/>
    <property type="match status" value="1"/>
</dbReference>
<dbReference type="SMART" id="SM00385">
    <property type="entry name" value="CYCLIN"/>
    <property type="match status" value="2"/>
</dbReference>
<evidence type="ECO:0000256" key="1">
    <source>
        <dbReference type="ARBA" id="ARBA00006955"/>
    </source>
</evidence>
<dbReference type="Proteomes" id="UP000308197">
    <property type="component" value="Unassembled WGS sequence"/>
</dbReference>
<dbReference type="InterPro" id="IPR048258">
    <property type="entry name" value="Cyclins_cyclin-box"/>
</dbReference>